<dbReference type="AlphaFoldDB" id="A0AAX3T9V1"/>
<dbReference type="PANTHER" id="PTHR30055:SF234">
    <property type="entry name" value="HTH-TYPE TRANSCRIPTIONAL REGULATOR BETI"/>
    <property type="match status" value="1"/>
</dbReference>
<evidence type="ECO:0000313" key="7">
    <source>
        <dbReference type="Proteomes" id="UP001213504"/>
    </source>
</evidence>
<proteinExistence type="predicted"/>
<evidence type="ECO:0000256" key="3">
    <source>
        <dbReference type="ARBA" id="ARBA00023163"/>
    </source>
</evidence>
<name>A0AAX3T9V1_9ACTN</name>
<feature type="DNA-binding region" description="H-T-H motif" evidence="4">
    <location>
        <begin position="31"/>
        <end position="50"/>
    </location>
</feature>
<dbReference type="GO" id="GO:0000976">
    <property type="term" value="F:transcription cis-regulatory region binding"/>
    <property type="evidence" value="ECO:0007669"/>
    <property type="project" value="TreeGrafter"/>
</dbReference>
<dbReference type="Proteomes" id="UP001213504">
    <property type="component" value="Chromosome"/>
</dbReference>
<organism evidence="6 7">
    <name type="scientific">Gordonia hongkongensis</name>
    <dbReference type="NCBI Taxonomy" id="1701090"/>
    <lineage>
        <taxon>Bacteria</taxon>
        <taxon>Bacillati</taxon>
        <taxon>Actinomycetota</taxon>
        <taxon>Actinomycetes</taxon>
        <taxon>Mycobacteriales</taxon>
        <taxon>Gordoniaceae</taxon>
        <taxon>Gordonia</taxon>
    </lineage>
</organism>
<dbReference type="SUPFAM" id="SSF48498">
    <property type="entry name" value="Tetracyclin repressor-like, C-terminal domain"/>
    <property type="match status" value="1"/>
</dbReference>
<dbReference type="Gene3D" id="1.10.357.10">
    <property type="entry name" value="Tetracycline Repressor, domain 2"/>
    <property type="match status" value="1"/>
</dbReference>
<protein>
    <submittedName>
        <fullName evidence="6">TetR/AcrR family transcriptional regulator</fullName>
    </submittedName>
</protein>
<accession>A0AAX3T9V1</accession>
<gene>
    <name evidence="6" type="ORF">P9A14_05700</name>
</gene>
<sequence length="198" mass="21070">MATQGFATRRRAALFDALLELILREGFAHLSIGSIAAELRCSKSTLYTLAASKEQLVTATVTHFFRSATEQVESRVAASPSPRERVIVYLVAVGEALAPASEAFMRDLDAFEPARALYERNTAAASSRVQALIADGVSAGEFRNVDAAFAADLASSMMSRIQRREVWAATGLDDAAAYRQLASILTAGIDAGPDARGG</sequence>
<evidence type="ECO:0000256" key="1">
    <source>
        <dbReference type="ARBA" id="ARBA00023015"/>
    </source>
</evidence>
<dbReference type="InterPro" id="IPR009057">
    <property type="entry name" value="Homeodomain-like_sf"/>
</dbReference>
<keyword evidence="3" id="KW-0804">Transcription</keyword>
<dbReference type="InterPro" id="IPR050109">
    <property type="entry name" value="HTH-type_TetR-like_transc_reg"/>
</dbReference>
<dbReference type="Gene3D" id="1.10.10.60">
    <property type="entry name" value="Homeodomain-like"/>
    <property type="match status" value="1"/>
</dbReference>
<dbReference type="Pfam" id="PF00440">
    <property type="entry name" value="TetR_N"/>
    <property type="match status" value="1"/>
</dbReference>
<evidence type="ECO:0000313" key="6">
    <source>
        <dbReference type="EMBL" id="WFP26001.1"/>
    </source>
</evidence>
<dbReference type="InterPro" id="IPR036271">
    <property type="entry name" value="Tet_transcr_reg_TetR-rel_C_sf"/>
</dbReference>
<feature type="domain" description="HTH tetR-type" evidence="5">
    <location>
        <begin position="8"/>
        <end position="68"/>
    </location>
</feature>
<dbReference type="InterPro" id="IPR001647">
    <property type="entry name" value="HTH_TetR"/>
</dbReference>
<evidence type="ECO:0000256" key="2">
    <source>
        <dbReference type="ARBA" id="ARBA00023125"/>
    </source>
</evidence>
<dbReference type="GO" id="GO:0003700">
    <property type="term" value="F:DNA-binding transcription factor activity"/>
    <property type="evidence" value="ECO:0007669"/>
    <property type="project" value="TreeGrafter"/>
</dbReference>
<dbReference type="EMBL" id="CP121270">
    <property type="protein sequence ID" value="WFP26001.1"/>
    <property type="molecule type" value="Genomic_DNA"/>
</dbReference>
<dbReference type="SUPFAM" id="SSF46689">
    <property type="entry name" value="Homeodomain-like"/>
    <property type="match status" value="1"/>
</dbReference>
<reference evidence="6" key="1">
    <citation type="submission" date="2023-04" db="EMBL/GenBank/DDBJ databases">
        <title>Complete genome sequence of a phthalic acid esters degrading bacterial strain.</title>
        <authorList>
            <person name="Weng L."/>
            <person name="Jia Y."/>
            <person name="Ren L."/>
        </authorList>
    </citation>
    <scope>NUCLEOTIDE SEQUENCE</scope>
    <source>
        <strain evidence="6">RL-LY01</strain>
    </source>
</reference>
<keyword evidence="1" id="KW-0805">Transcription regulation</keyword>
<dbReference type="PROSITE" id="PS50977">
    <property type="entry name" value="HTH_TETR_2"/>
    <property type="match status" value="1"/>
</dbReference>
<dbReference type="PANTHER" id="PTHR30055">
    <property type="entry name" value="HTH-TYPE TRANSCRIPTIONAL REGULATOR RUTR"/>
    <property type="match status" value="1"/>
</dbReference>
<evidence type="ECO:0000259" key="5">
    <source>
        <dbReference type="PROSITE" id="PS50977"/>
    </source>
</evidence>
<evidence type="ECO:0000256" key="4">
    <source>
        <dbReference type="PROSITE-ProRule" id="PRU00335"/>
    </source>
</evidence>
<keyword evidence="2 4" id="KW-0238">DNA-binding</keyword>
<dbReference type="RefSeq" id="WP_078113544.1">
    <property type="nucleotide sequence ID" value="NZ_CP121270.1"/>
</dbReference>